<dbReference type="Proteomes" id="UP000217311">
    <property type="component" value="Chromosome"/>
</dbReference>
<accession>A0A290N2K0</accession>
<organism evidence="1 2">
    <name type="scientific">Caulobacter vibrioides</name>
    <name type="common">Caulobacter crescentus</name>
    <dbReference type="NCBI Taxonomy" id="155892"/>
    <lineage>
        <taxon>Bacteria</taxon>
        <taxon>Pseudomonadati</taxon>
        <taxon>Pseudomonadota</taxon>
        <taxon>Alphaproteobacteria</taxon>
        <taxon>Caulobacterales</taxon>
        <taxon>Caulobacteraceae</taxon>
        <taxon>Caulobacter</taxon>
    </lineage>
</organism>
<protein>
    <submittedName>
        <fullName evidence="1">Uncharacterized protein</fullName>
    </submittedName>
</protein>
<dbReference type="EMBL" id="CP023315">
    <property type="protein sequence ID" value="ATC34175.1"/>
    <property type="molecule type" value="Genomic_DNA"/>
</dbReference>
<reference evidence="2" key="1">
    <citation type="submission" date="2017-09" db="EMBL/GenBank/DDBJ databases">
        <title>Genome evolution observed in wild isolates of Caulobacter crescentus.</title>
        <authorList>
            <person name="Ely B."/>
            <person name="Wilson K."/>
            <person name="Scott D."/>
        </authorList>
    </citation>
    <scope>NUCLEOTIDE SEQUENCE [LARGE SCALE GENOMIC DNA]</scope>
    <source>
        <strain evidence="2">CB13b1a</strain>
    </source>
</reference>
<sequence length="153" mass="16206">MWTVKLDAHGYLLADAIEVVDLAAPCLPGWTFVETEPPAVEPGAFARLGADGAWSIDLEAPPVTVTPLPAEVPMHKILKAALITPWPGFDNLDAAIRAAFASLPHPKSVLALAEYARAQNFVTAGVTTESTKAALGMSDQQFRDLVILADSMA</sequence>
<name>A0A290N2K0_CAUVI</name>
<evidence type="ECO:0000313" key="1">
    <source>
        <dbReference type="EMBL" id="ATC34175.1"/>
    </source>
</evidence>
<dbReference type="AlphaFoldDB" id="A0A290N2K0"/>
<dbReference type="RefSeq" id="WP_096053525.1">
    <property type="nucleotide sequence ID" value="NZ_CP023315.3"/>
</dbReference>
<proteinExistence type="predicted"/>
<gene>
    <name evidence="1" type="ORF">CA606_18570</name>
</gene>
<evidence type="ECO:0000313" key="2">
    <source>
        <dbReference type="Proteomes" id="UP000217311"/>
    </source>
</evidence>